<dbReference type="Proteomes" id="UP000238413">
    <property type="component" value="Chromosome"/>
</dbReference>
<dbReference type="Gene3D" id="3.90.470.20">
    <property type="entry name" value="4'-phosphopantetheinyl transferase domain"/>
    <property type="match status" value="1"/>
</dbReference>
<comment type="similarity">
    <text evidence="1">Belongs to the P-Pant transferase superfamily. Gsp/Sfp/HetI/AcpT family.</text>
</comment>
<accession>A0ABM6SMC0</accession>
<organism evidence="4 5">
    <name type="scientific">Streptomyces dengpaensis</name>
    <dbReference type="NCBI Taxonomy" id="2049881"/>
    <lineage>
        <taxon>Bacteria</taxon>
        <taxon>Bacillati</taxon>
        <taxon>Actinomycetota</taxon>
        <taxon>Actinomycetes</taxon>
        <taxon>Kitasatosporales</taxon>
        <taxon>Streptomycetaceae</taxon>
        <taxon>Streptomyces</taxon>
    </lineage>
</organism>
<gene>
    <name evidence="4" type="ORF">C4B68_08570</name>
</gene>
<dbReference type="InterPro" id="IPR050559">
    <property type="entry name" value="P-Pant_transferase_sf"/>
</dbReference>
<reference evidence="4 5" key="1">
    <citation type="submission" date="2018-02" db="EMBL/GenBank/DDBJ databases">
        <title>Complete genome sequence of Streptomyces dengpaensis, the producer of angucyclines.</title>
        <authorList>
            <person name="Yumei L."/>
        </authorList>
    </citation>
    <scope>NUCLEOTIDE SEQUENCE [LARGE SCALE GENOMIC DNA]</scope>
    <source>
        <strain evidence="4 5">XZHG99</strain>
    </source>
</reference>
<dbReference type="RefSeq" id="WP_099498788.1">
    <property type="nucleotide sequence ID" value="NZ_CP026652.1"/>
</dbReference>
<evidence type="ECO:0000256" key="1">
    <source>
        <dbReference type="ARBA" id="ARBA00010990"/>
    </source>
</evidence>
<name>A0ABM6SMC0_9ACTN</name>
<dbReference type="EMBL" id="CP026652">
    <property type="protein sequence ID" value="AVH55815.1"/>
    <property type="molecule type" value="Genomic_DNA"/>
</dbReference>
<evidence type="ECO:0000256" key="2">
    <source>
        <dbReference type="ARBA" id="ARBA00022679"/>
    </source>
</evidence>
<dbReference type="Pfam" id="PF01648">
    <property type="entry name" value="ACPS"/>
    <property type="match status" value="1"/>
</dbReference>
<dbReference type="PANTHER" id="PTHR12215:SF10">
    <property type="entry name" value="L-AMINOADIPATE-SEMIALDEHYDE DEHYDROGENASE-PHOSPHOPANTETHEINYL TRANSFERASE"/>
    <property type="match status" value="1"/>
</dbReference>
<protein>
    <recommendedName>
        <fullName evidence="3">4'-phosphopantetheinyl transferase domain-containing protein</fullName>
    </recommendedName>
</protein>
<evidence type="ECO:0000313" key="4">
    <source>
        <dbReference type="EMBL" id="AVH55815.1"/>
    </source>
</evidence>
<keyword evidence="5" id="KW-1185">Reference proteome</keyword>
<proteinExistence type="inferred from homology"/>
<evidence type="ECO:0000259" key="3">
    <source>
        <dbReference type="Pfam" id="PF01648"/>
    </source>
</evidence>
<dbReference type="InterPro" id="IPR008278">
    <property type="entry name" value="4-PPantetheinyl_Trfase_dom"/>
</dbReference>
<dbReference type="PANTHER" id="PTHR12215">
    <property type="entry name" value="PHOSPHOPANTETHEINE TRANSFERASE"/>
    <property type="match status" value="1"/>
</dbReference>
<evidence type="ECO:0000313" key="5">
    <source>
        <dbReference type="Proteomes" id="UP000238413"/>
    </source>
</evidence>
<dbReference type="SUPFAM" id="SSF56214">
    <property type="entry name" value="4'-phosphopantetheinyl transferase"/>
    <property type="match status" value="2"/>
</dbReference>
<keyword evidence="2" id="KW-0808">Transferase</keyword>
<feature type="domain" description="4'-phosphopantetheinyl transferase" evidence="3">
    <location>
        <begin position="138"/>
        <end position="232"/>
    </location>
</feature>
<dbReference type="InterPro" id="IPR037143">
    <property type="entry name" value="4-PPantetheinyl_Trfase_dom_sf"/>
</dbReference>
<sequence>MTPPPPTAPLPLPRHVLGTEHPWQLVRDDFARLRTVFVYSRTDEWSAVADDERRLPLLLGHETARWRRLPATSARRRFVASRALVKHTAGALLGMPPHAVSLSSTSAGAPHLPASPWLRVSLSHTDDLVLAGFSTAGPVGVDVERSDRPLVAAGLPDAFCTADELAFLHDLPPHRRNAWAVRLWTLKEAYTKALGLGMRLPFPAFGFHFPSGRPSLRPPLGRPELQSPTWQFSTHGLYHPHYTASFALAS</sequence>